<proteinExistence type="predicted"/>
<feature type="domain" description="HTH gntR-type" evidence="4">
    <location>
        <begin position="45"/>
        <end position="112"/>
    </location>
</feature>
<evidence type="ECO:0000256" key="2">
    <source>
        <dbReference type="ARBA" id="ARBA00023125"/>
    </source>
</evidence>
<name>A0A1I5V615_9PSEU</name>
<dbReference type="AlphaFoldDB" id="A0A1I5V615"/>
<evidence type="ECO:0000313" key="6">
    <source>
        <dbReference type="Proteomes" id="UP000199137"/>
    </source>
</evidence>
<organism evidence="5 6">
    <name type="scientific">Amycolatopsis rubida</name>
    <dbReference type="NCBI Taxonomy" id="112413"/>
    <lineage>
        <taxon>Bacteria</taxon>
        <taxon>Bacillati</taxon>
        <taxon>Actinomycetota</taxon>
        <taxon>Actinomycetes</taxon>
        <taxon>Pseudonocardiales</taxon>
        <taxon>Pseudonocardiaceae</taxon>
        <taxon>Amycolatopsis</taxon>
    </lineage>
</organism>
<dbReference type="STRING" id="112413.SAMN05421854_108228"/>
<dbReference type="Proteomes" id="UP000199137">
    <property type="component" value="Unassembled WGS sequence"/>
</dbReference>
<evidence type="ECO:0000313" key="5">
    <source>
        <dbReference type="EMBL" id="SFQ02881.1"/>
    </source>
</evidence>
<dbReference type="EMBL" id="FOWC01000008">
    <property type="protein sequence ID" value="SFQ02881.1"/>
    <property type="molecule type" value="Genomic_DNA"/>
</dbReference>
<dbReference type="PROSITE" id="PS50949">
    <property type="entry name" value="HTH_GNTR"/>
    <property type="match status" value="1"/>
</dbReference>
<protein>
    <submittedName>
        <fullName evidence="5">DNA-binding transcriptional regulator, GntR family</fullName>
    </submittedName>
</protein>
<dbReference type="InterPro" id="IPR000524">
    <property type="entry name" value="Tscrpt_reg_HTH_GntR"/>
</dbReference>
<dbReference type="Pfam" id="PF00392">
    <property type="entry name" value="GntR"/>
    <property type="match status" value="1"/>
</dbReference>
<dbReference type="Gene3D" id="1.10.10.10">
    <property type="entry name" value="Winged helix-like DNA-binding domain superfamily/Winged helix DNA-binding domain"/>
    <property type="match status" value="1"/>
</dbReference>
<dbReference type="GO" id="GO:0003677">
    <property type="term" value="F:DNA binding"/>
    <property type="evidence" value="ECO:0007669"/>
    <property type="project" value="UniProtKB-KW"/>
</dbReference>
<dbReference type="PRINTS" id="PR00035">
    <property type="entry name" value="HTHGNTR"/>
</dbReference>
<dbReference type="SUPFAM" id="SSF48008">
    <property type="entry name" value="GntR ligand-binding domain-like"/>
    <property type="match status" value="1"/>
</dbReference>
<dbReference type="CDD" id="cd07377">
    <property type="entry name" value="WHTH_GntR"/>
    <property type="match status" value="1"/>
</dbReference>
<keyword evidence="1" id="KW-0805">Transcription regulation</keyword>
<sequence>MPAPAPGFGSRIPPVTLLDVTRPAAARLPAPSLNDIVDRLSGGYKSVGELVYTILREAILSGALAPGEKLRQEAIAETIGVSRIPVRSALMQLEAEGLVTVVPHRGAMVTMLSAAKVRETFAIRSLLESQAIKLAIKSLTPQRARQLAELADRLDDPGRTGDFLTERVAFYRLLYAADENPVLVDLIEQLRSSVGRDLLGLRVRDHDHRHRGLVDLVVAKDLPGARRWIKSHLDTVCTALLAELKPG</sequence>
<dbReference type="Pfam" id="PF07729">
    <property type="entry name" value="FCD"/>
    <property type="match status" value="1"/>
</dbReference>
<dbReference type="OrthoDB" id="4532751at2"/>
<dbReference type="InterPro" id="IPR008920">
    <property type="entry name" value="TF_FadR/GntR_C"/>
</dbReference>
<dbReference type="SMART" id="SM00345">
    <property type="entry name" value="HTH_GNTR"/>
    <property type="match status" value="1"/>
</dbReference>
<accession>A0A1I5V615</accession>
<reference evidence="5 6" key="1">
    <citation type="submission" date="2016-10" db="EMBL/GenBank/DDBJ databases">
        <authorList>
            <person name="de Groot N.N."/>
        </authorList>
    </citation>
    <scope>NUCLEOTIDE SEQUENCE [LARGE SCALE GENOMIC DNA]</scope>
    <source>
        <strain evidence="5 6">DSM 44637</strain>
    </source>
</reference>
<dbReference type="InterPro" id="IPR036390">
    <property type="entry name" value="WH_DNA-bd_sf"/>
</dbReference>
<evidence type="ECO:0000259" key="4">
    <source>
        <dbReference type="PROSITE" id="PS50949"/>
    </source>
</evidence>
<dbReference type="SMART" id="SM00895">
    <property type="entry name" value="FCD"/>
    <property type="match status" value="1"/>
</dbReference>
<dbReference type="GO" id="GO:0003700">
    <property type="term" value="F:DNA-binding transcription factor activity"/>
    <property type="evidence" value="ECO:0007669"/>
    <property type="project" value="InterPro"/>
</dbReference>
<dbReference type="InterPro" id="IPR036388">
    <property type="entry name" value="WH-like_DNA-bd_sf"/>
</dbReference>
<gene>
    <name evidence="5" type="ORF">SAMN05421854_108228</name>
</gene>
<evidence type="ECO:0000256" key="1">
    <source>
        <dbReference type="ARBA" id="ARBA00023015"/>
    </source>
</evidence>
<dbReference type="InterPro" id="IPR011711">
    <property type="entry name" value="GntR_C"/>
</dbReference>
<keyword evidence="3" id="KW-0804">Transcription</keyword>
<dbReference type="Gene3D" id="1.20.120.530">
    <property type="entry name" value="GntR ligand-binding domain-like"/>
    <property type="match status" value="1"/>
</dbReference>
<keyword evidence="2 5" id="KW-0238">DNA-binding</keyword>
<dbReference type="PANTHER" id="PTHR43537">
    <property type="entry name" value="TRANSCRIPTIONAL REGULATOR, GNTR FAMILY"/>
    <property type="match status" value="1"/>
</dbReference>
<dbReference type="SUPFAM" id="SSF46785">
    <property type="entry name" value="Winged helix' DNA-binding domain"/>
    <property type="match status" value="1"/>
</dbReference>
<dbReference type="PANTHER" id="PTHR43537:SF24">
    <property type="entry name" value="GLUCONATE OPERON TRANSCRIPTIONAL REPRESSOR"/>
    <property type="match status" value="1"/>
</dbReference>
<evidence type="ECO:0000256" key="3">
    <source>
        <dbReference type="ARBA" id="ARBA00023163"/>
    </source>
</evidence>